<reference evidence="2" key="1">
    <citation type="submission" date="2020-06" db="EMBL/GenBank/DDBJ databases">
        <title>WGS assembly of Ceratodon purpureus strain R40.</title>
        <authorList>
            <person name="Carey S.B."/>
            <person name="Jenkins J."/>
            <person name="Shu S."/>
            <person name="Lovell J.T."/>
            <person name="Sreedasyam A."/>
            <person name="Maumus F."/>
            <person name="Tiley G.P."/>
            <person name="Fernandez-Pozo N."/>
            <person name="Barry K."/>
            <person name="Chen C."/>
            <person name="Wang M."/>
            <person name="Lipzen A."/>
            <person name="Daum C."/>
            <person name="Saski C.A."/>
            <person name="Payton A.C."/>
            <person name="Mcbreen J.C."/>
            <person name="Conrad R.E."/>
            <person name="Kollar L.M."/>
            <person name="Olsson S."/>
            <person name="Huttunen S."/>
            <person name="Landis J.B."/>
            <person name="Wickett N.J."/>
            <person name="Johnson M.G."/>
            <person name="Rensing S.A."/>
            <person name="Grimwood J."/>
            <person name="Schmutz J."/>
            <person name="Mcdaniel S.F."/>
        </authorList>
    </citation>
    <scope>NUCLEOTIDE SEQUENCE</scope>
    <source>
        <strain evidence="2">R40</strain>
    </source>
</reference>
<evidence type="ECO:0000256" key="1">
    <source>
        <dbReference type="SAM" id="MobiDB-lite"/>
    </source>
</evidence>
<sequence length="416" mass="46832">MPPARAQIHGAREKGDPRWFHEEEGLNKRGYVPGAAATAAFSLPHNVASKSMCERRWGPMKGGKFWYAKPGQSESPRQCYRIERLYQITHQRPIGRYKCIGLAFARGLIAEKRGFAVDWATFAAKICARGKKEFRTFEELRRHCREIGEPFPPNEIKKLDLDEDSLTGAPDDWLVNRNPDLLDPNLLQGFDLTLALPGVMPNIVHRPLYCSFREGEGYPTETEDETDASDDDILSNKTPQGATASAQGGDLANDMARSVPARDDSTPAGKGKRKHDDDVYIIEQMNDRAMADGYHHMTGYQKLSYLYDRGDELDAERRKRKAVEDVQESWLKSERAQAVQRGIENMMSDSDELFQPPGGTQTVAEDHEDEDYEDPAPPTMTSPYSPLPFKRLPLQLPKDTQGTRTLAVSDDEEESA</sequence>
<organism evidence="2 3">
    <name type="scientific">Ceratodon purpureus</name>
    <name type="common">Fire moss</name>
    <name type="synonym">Dicranum purpureum</name>
    <dbReference type="NCBI Taxonomy" id="3225"/>
    <lineage>
        <taxon>Eukaryota</taxon>
        <taxon>Viridiplantae</taxon>
        <taxon>Streptophyta</taxon>
        <taxon>Embryophyta</taxon>
        <taxon>Bryophyta</taxon>
        <taxon>Bryophytina</taxon>
        <taxon>Bryopsida</taxon>
        <taxon>Dicranidae</taxon>
        <taxon>Pseudoditrichales</taxon>
        <taxon>Ditrichaceae</taxon>
        <taxon>Ceratodon</taxon>
    </lineage>
</organism>
<dbReference type="EMBL" id="CM026433">
    <property type="protein sequence ID" value="KAG0554202.1"/>
    <property type="molecule type" value="Genomic_DNA"/>
</dbReference>
<feature type="region of interest" description="Disordered" evidence="1">
    <location>
        <begin position="348"/>
        <end position="416"/>
    </location>
</feature>
<dbReference type="Proteomes" id="UP000822688">
    <property type="component" value="Chromosome 12"/>
</dbReference>
<keyword evidence="3" id="KW-1185">Reference proteome</keyword>
<protein>
    <submittedName>
        <fullName evidence="2">Uncharacterized protein</fullName>
    </submittedName>
</protein>
<dbReference type="AlphaFoldDB" id="A0A8T0GA90"/>
<gene>
    <name evidence="2" type="ORF">KC19_12G072200</name>
</gene>
<feature type="compositionally biased region" description="Polar residues" evidence="1">
    <location>
        <begin position="235"/>
        <end position="246"/>
    </location>
</feature>
<feature type="compositionally biased region" description="Acidic residues" evidence="1">
    <location>
        <begin position="221"/>
        <end position="233"/>
    </location>
</feature>
<accession>A0A8T0GA90</accession>
<evidence type="ECO:0000313" key="3">
    <source>
        <dbReference type="Proteomes" id="UP000822688"/>
    </source>
</evidence>
<comment type="caution">
    <text evidence="2">The sequence shown here is derived from an EMBL/GenBank/DDBJ whole genome shotgun (WGS) entry which is preliminary data.</text>
</comment>
<feature type="region of interest" description="Disordered" evidence="1">
    <location>
        <begin position="215"/>
        <end position="277"/>
    </location>
</feature>
<evidence type="ECO:0000313" key="2">
    <source>
        <dbReference type="EMBL" id="KAG0554202.1"/>
    </source>
</evidence>
<proteinExistence type="predicted"/>
<name>A0A8T0GA90_CERPU</name>